<gene>
    <name evidence="1" type="ORF">H9Q80_02115</name>
</gene>
<name>A0A7G9GPN6_9FIRM</name>
<evidence type="ECO:0000313" key="2">
    <source>
        <dbReference type="Proteomes" id="UP000515856"/>
    </source>
</evidence>
<sequence>MRNSDIEEYNKMKLHEPLKPEVVGHVELTEDDIKIAKYMSSEVHKRLLASGKITKEQFDELEKD</sequence>
<evidence type="ECO:0000313" key="1">
    <source>
        <dbReference type="EMBL" id="QNM12768.1"/>
    </source>
</evidence>
<protein>
    <submittedName>
        <fullName evidence="1">Uncharacterized protein</fullName>
    </submittedName>
</protein>
<dbReference type="Proteomes" id="UP000515856">
    <property type="component" value="Chromosome"/>
</dbReference>
<dbReference type="EMBL" id="CP060636">
    <property type="protein sequence ID" value="QNM12768.1"/>
    <property type="molecule type" value="Genomic_DNA"/>
</dbReference>
<reference evidence="1 2" key="1">
    <citation type="submission" date="2020-08" db="EMBL/GenBank/DDBJ databases">
        <authorList>
            <person name="Liu C."/>
            <person name="Sun Q."/>
        </authorList>
    </citation>
    <scope>NUCLEOTIDE SEQUENCE [LARGE SCALE GENOMIC DNA]</scope>
    <source>
        <strain evidence="1 2">NSJ-61</strain>
    </source>
</reference>
<organism evidence="1 2">
    <name type="scientific">[Eubacterium] hominis</name>
    <dbReference type="NCBI Taxonomy" id="2764325"/>
    <lineage>
        <taxon>Bacteria</taxon>
        <taxon>Bacillati</taxon>
        <taxon>Bacillota</taxon>
        <taxon>Erysipelotrichia</taxon>
        <taxon>Erysipelotrichales</taxon>
        <taxon>Erysipelotrichaceae</taxon>
        <taxon>Amedibacillus</taxon>
    </lineage>
</organism>
<accession>A0A7G9GPN6</accession>
<proteinExistence type="predicted"/>
<dbReference type="KEGG" id="ehn:H9Q80_02115"/>
<dbReference type="AlphaFoldDB" id="A0A7G9GPN6"/>
<keyword evidence="2" id="KW-1185">Reference proteome</keyword>
<dbReference type="RefSeq" id="WP_117455376.1">
    <property type="nucleotide sequence ID" value="NZ_CP060636.1"/>
</dbReference>